<dbReference type="GO" id="GO:0016297">
    <property type="term" value="F:fatty acyl-[ACP] hydrolase activity"/>
    <property type="evidence" value="ECO:0007669"/>
    <property type="project" value="InterPro"/>
</dbReference>
<evidence type="ECO:0000256" key="4">
    <source>
        <dbReference type="ARBA" id="ARBA00022640"/>
    </source>
</evidence>
<evidence type="ECO:0000256" key="3">
    <source>
        <dbReference type="ARBA" id="ARBA00022528"/>
    </source>
</evidence>
<evidence type="ECO:0000313" key="8">
    <source>
        <dbReference type="EMBL" id="KAF3965706.1"/>
    </source>
</evidence>
<dbReference type="PANTHER" id="PTHR31727">
    <property type="entry name" value="OLEOYL-ACYL CARRIER PROTEIN THIOESTERASE 1, CHLOROPLASTIC"/>
    <property type="match status" value="1"/>
</dbReference>
<keyword evidence="4 6" id="KW-0934">Plastid</keyword>
<comment type="caution">
    <text evidence="8">The sequence shown here is derived from an EMBL/GenBank/DDBJ whole genome shotgun (WGS) entry which is preliminary data.</text>
</comment>
<comment type="similarity">
    <text evidence="2 6">Belongs to the acyl-ACP thioesterase family.</text>
</comment>
<keyword evidence="6" id="KW-0443">Lipid metabolism</keyword>
<keyword evidence="9" id="KW-1185">Reference proteome</keyword>
<protein>
    <recommendedName>
        <fullName evidence="6">Acyl-[acyl-carrier-protein] hydrolase</fullName>
        <ecNumber evidence="6">3.1.2.-</ecNumber>
    </recommendedName>
</protein>
<dbReference type="PANTHER" id="PTHR31727:SF2">
    <property type="entry name" value="PALMITOYL-ACYL CARRIER PROTEIN THIOESTERASE, CHLOROPLASTIC"/>
    <property type="match status" value="1"/>
</dbReference>
<evidence type="ECO:0000313" key="9">
    <source>
        <dbReference type="Proteomes" id="UP000737018"/>
    </source>
</evidence>
<evidence type="ECO:0000256" key="6">
    <source>
        <dbReference type="RuleBase" id="RU363096"/>
    </source>
</evidence>
<keyword evidence="6" id="KW-0444">Lipid biosynthesis</keyword>
<dbReference type="AlphaFoldDB" id="A0A8J4R4H4"/>
<comment type="function">
    <text evidence="6">Plays an essential role in chain termination during de novo fatty acid synthesis.</text>
</comment>
<dbReference type="GO" id="GO:0000036">
    <property type="term" value="F:acyl carrier activity"/>
    <property type="evidence" value="ECO:0007669"/>
    <property type="project" value="TreeGrafter"/>
</dbReference>
<comment type="subcellular location">
    <subcellularLocation>
        <location evidence="1 6">Plastid</location>
        <location evidence="1 6">Chloroplast</location>
    </subcellularLocation>
</comment>
<dbReference type="Proteomes" id="UP000737018">
    <property type="component" value="Unassembled WGS sequence"/>
</dbReference>
<dbReference type="EC" id="3.1.2.-" evidence="6"/>
<reference evidence="8" key="1">
    <citation type="submission" date="2020-03" db="EMBL/GenBank/DDBJ databases">
        <title>Castanea mollissima Vanexum genome sequencing.</title>
        <authorList>
            <person name="Staton M."/>
        </authorList>
    </citation>
    <scope>NUCLEOTIDE SEQUENCE</scope>
    <source>
        <tissue evidence="8">Leaf</tissue>
    </source>
</reference>
<evidence type="ECO:0000256" key="5">
    <source>
        <dbReference type="ARBA" id="ARBA00022946"/>
    </source>
</evidence>
<dbReference type="EMBL" id="JRKL02001150">
    <property type="protein sequence ID" value="KAF3965706.1"/>
    <property type="molecule type" value="Genomic_DNA"/>
</dbReference>
<keyword evidence="6" id="KW-0378">Hydrolase</keyword>
<dbReference type="Gene3D" id="3.10.129.10">
    <property type="entry name" value="Hotdog Thioesterase"/>
    <property type="match status" value="1"/>
</dbReference>
<evidence type="ECO:0000256" key="2">
    <source>
        <dbReference type="ARBA" id="ARBA00006500"/>
    </source>
</evidence>
<name>A0A8J4R4H4_9ROSI</name>
<dbReference type="InterPro" id="IPR029069">
    <property type="entry name" value="HotDog_dom_sf"/>
</dbReference>
<feature type="domain" description="Acyl-ACP thioesterase N-terminal hotdog" evidence="7">
    <location>
        <begin position="55"/>
        <end position="121"/>
    </location>
</feature>
<dbReference type="GO" id="GO:0009507">
    <property type="term" value="C:chloroplast"/>
    <property type="evidence" value="ECO:0007669"/>
    <property type="project" value="UniProtKB-SubCell"/>
</dbReference>
<evidence type="ECO:0000256" key="1">
    <source>
        <dbReference type="ARBA" id="ARBA00004229"/>
    </source>
</evidence>
<accession>A0A8J4R4H4</accession>
<dbReference type="OrthoDB" id="1740142at2759"/>
<dbReference type="Pfam" id="PF01643">
    <property type="entry name" value="Acyl-ACP_TE"/>
    <property type="match status" value="1"/>
</dbReference>
<sequence>MGDDCCEPLPQSVGAKKGLVLGLRLSLSKPRRSQSESLNHCHSPKVPMVPILSMIRSYELDPDGKVSIVALMNRLQESTLNHLKSVGLLADGFGSTPEMHRRDLIWVAYRLQVEVDRRSSWQLNP</sequence>
<keyword evidence="6" id="KW-0275">Fatty acid biosynthesis</keyword>
<dbReference type="SUPFAM" id="SSF54637">
    <property type="entry name" value="Thioesterase/thiol ester dehydrase-isomerase"/>
    <property type="match status" value="1"/>
</dbReference>
<gene>
    <name evidence="8" type="ORF">CMV_010138</name>
</gene>
<dbReference type="InterPro" id="IPR002864">
    <property type="entry name" value="Acyl-ACP_thioesterase_NHD"/>
</dbReference>
<dbReference type="InterPro" id="IPR045023">
    <property type="entry name" value="FATA/B"/>
</dbReference>
<keyword evidence="3 6" id="KW-0150">Chloroplast</keyword>
<keyword evidence="5" id="KW-0809">Transit peptide</keyword>
<proteinExistence type="inferred from homology"/>
<organism evidence="8 9">
    <name type="scientific">Castanea mollissima</name>
    <name type="common">Chinese chestnut</name>
    <dbReference type="NCBI Taxonomy" id="60419"/>
    <lineage>
        <taxon>Eukaryota</taxon>
        <taxon>Viridiplantae</taxon>
        <taxon>Streptophyta</taxon>
        <taxon>Embryophyta</taxon>
        <taxon>Tracheophyta</taxon>
        <taxon>Spermatophyta</taxon>
        <taxon>Magnoliopsida</taxon>
        <taxon>eudicotyledons</taxon>
        <taxon>Gunneridae</taxon>
        <taxon>Pentapetalae</taxon>
        <taxon>rosids</taxon>
        <taxon>fabids</taxon>
        <taxon>Fagales</taxon>
        <taxon>Fagaceae</taxon>
        <taxon>Castanea</taxon>
    </lineage>
</organism>
<keyword evidence="6" id="KW-0276">Fatty acid metabolism</keyword>
<evidence type="ECO:0000259" key="7">
    <source>
        <dbReference type="Pfam" id="PF01643"/>
    </source>
</evidence>